<evidence type="ECO:0000313" key="3">
    <source>
        <dbReference type="Proteomes" id="UP000807025"/>
    </source>
</evidence>
<evidence type="ECO:0000313" key="2">
    <source>
        <dbReference type="EMBL" id="KAF9494400.1"/>
    </source>
</evidence>
<dbReference type="OrthoDB" id="3239511at2759"/>
<reference evidence="2" key="1">
    <citation type="submission" date="2020-11" db="EMBL/GenBank/DDBJ databases">
        <authorList>
            <consortium name="DOE Joint Genome Institute"/>
            <person name="Ahrendt S."/>
            <person name="Riley R."/>
            <person name="Andreopoulos W."/>
            <person name="Labutti K."/>
            <person name="Pangilinan J."/>
            <person name="Ruiz-Duenas F.J."/>
            <person name="Barrasa J.M."/>
            <person name="Sanchez-Garcia M."/>
            <person name="Camarero S."/>
            <person name="Miyauchi S."/>
            <person name="Serrano A."/>
            <person name="Linde D."/>
            <person name="Babiker R."/>
            <person name="Drula E."/>
            <person name="Ayuso-Fernandez I."/>
            <person name="Pacheco R."/>
            <person name="Padilla G."/>
            <person name="Ferreira P."/>
            <person name="Barriuso J."/>
            <person name="Kellner H."/>
            <person name="Castanera R."/>
            <person name="Alfaro M."/>
            <person name="Ramirez L."/>
            <person name="Pisabarro A.G."/>
            <person name="Kuo A."/>
            <person name="Tritt A."/>
            <person name="Lipzen A."/>
            <person name="He G."/>
            <person name="Yan M."/>
            <person name="Ng V."/>
            <person name="Cullen D."/>
            <person name="Martin F."/>
            <person name="Rosso M.-N."/>
            <person name="Henrissat B."/>
            <person name="Hibbett D."/>
            <person name="Martinez A.T."/>
            <person name="Grigoriev I.V."/>
        </authorList>
    </citation>
    <scope>NUCLEOTIDE SEQUENCE</scope>
    <source>
        <strain evidence="2">ATCC 90797</strain>
    </source>
</reference>
<gene>
    <name evidence="2" type="ORF">BDN71DRAFT_1431770</name>
</gene>
<proteinExistence type="predicted"/>
<dbReference type="EMBL" id="MU154573">
    <property type="protein sequence ID" value="KAF9494400.1"/>
    <property type="molecule type" value="Genomic_DNA"/>
</dbReference>
<organism evidence="2 3">
    <name type="scientific">Pleurotus eryngii</name>
    <name type="common">Boletus of the steppes</name>
    <dbReference type="NCBI Taxonomy" id="5323"/>
    <lineage>
        <taxon>Eukaryota</taxon>
        <taxon>Fungi</taxon>
        <taxon>Dikarya</taxon>
        <taxon>Basidiomycota</taxon>
        <taxon>Agaricomycotina</taxon>
        <taxon>Agaricomycetes</taxon>
        <taxon>Agaricomycetidae</taxon>
        <taxon>Agaricales</taxon>
        <taxon>Pleurotineae</taxon>
        <taxon>Pleurotaceae</taxon>
        <taxon>Pleurotus</taxon>
    </lineage>
</organism>
<feature type="chain" id="PRO_5040340544" description="C2H2-type domain-containing protein" evidence="1">
    <location>
        <begin position="21"/>
        <end position="325"/>
    </location>
</feature>
<keyword evidence="1" id="KW-0732">Signal</keyword>
<name>A0A9P5ZXB6_PLEER</name>
<feature type="signal peptide" evidence="1">
    <location>
        <begin position="1"/>
        <end position="20"/>
    </location>
</feature>
<comment type="caution">
    <text evidence="2">The sequence shown here is derived from an EMBL/GenBank/DDBJ whole genome shotgun (WGS) entry which is preliminary data.</text>
</comment>
<evidence type="ECO:0000256" key="1">
    <source>
        <dbReference type="SAM" id="SignalP"/>
    </source>
</evidence>
<dbReference type="Proteomes" id="UP000807025">
    <property type="component" value="Unassembled WGS sequence"/>
</dbReference>
<accession>A0A9P5ZXB6</accession>
<evidence type="ECO:0008006" key="4">
    <source>
        <dbReference type="Google" id="ProtNLM"/>
    </source>
</evidence>
<dbReference type="AlphaFoldDB" id="A0A9P5ZXB6"/>
<sequence>MHQFPGLLLLELGLLDHTVAYVEQLSVGTFNAYYANIHPGISMAGSWTLDLGCLTGDFGIIITLTGYWTEWCQSDLSCSRFQPLLGISGADQGLCLINDSAQYGLIMGSLPACLGEQQLCKESSRKCKETLRGSNVLNMADLTVDLVACPVCGNAYKQRGIKKHLNICCAKQEHHKRDTEFLAREKLRVATEILKGWAGQVSASSLPGVTVPINNIKCEYHPSSECITEVHHFHEYSLQAKVPIDYIINDKPWQPFHTRRNFEFASLTITQLLMKIAVDSLIELTYGAVGKDPSCGTLILQSYDEMMDIWKLAANKMPGIHLSRK</sequence>
<keyword evidence="3" id="KW-1185">Reference proteome</keyword>
<protein>
    <recommendedName>
        <fullName evidence="4">C2H2-type domain-containing protein</fullName>
    </recommendedName>
</protein>